<dbReference type="PANTHER" id="PTHR21600">
    <property type="entry name" value="MITOCHONDRIAL RNA PSEUDOURIDINE SYNTHASE"/>
    <property type="match status" value="1"/>
</dbReference>
<sequence length="236" mass="26702">MAREHRNGRASPSGGHWGKIDYLYEDRDIIVVSKPVGLAVIAPEGSRAKTLYDIVTDHMRKSNPRARPAVVHRLDRDTSGVMMFAKSAMGKKILMSRWNELVRERIYVALVEGTFQGESGLFDSWLIENRAGTVYVAEPGVRGALRAITRWRVLKKGNRYCLLELSLETGRKHQIRAQLSAAGHPVAGDTRYKARTDPLGRLCLHATALTIEHPFTKQIMRFENPFPDEFLSFCRN</sequence>
<accession>A0A3P3XP13</accession>
<evidence type="ECO:0000313" key="4">
    <source>
        <dbReference type="EMBL" id="SLM17643.1"/>
    </source>
</evidence>
<organism evidence="4">
    <name type="scientific">uncultured spirochete</name>
    <dbReference type="NCBI Taxonomy" id="156406"/>
    <lineage>
        <taxon>Bacteria</taxon>
        <taxon>Pseudomonadati</taxon>
        <taxon>Spirochaetota</taxon>
        <taxon>Spirochaetia</taxon>
        <taxon>Spirochaetales</taxon>
        <taxon>environmental samples</taxon>
    </lineage>
</organism>
<feature type="domain" description="Pseudouridine synthase RsuA/RluA-like" evidence="3">
    <location>
        <begin position="28"/>
        <end position="181"/>
    </location>
</feature>
<dbReference type="PANTHER" id="PTHR21600:SF44">
    <property type="entry name" value="RIBOSOMAL LARGE SUBUNIT PSEUDOURIDINE SYNTHASE D"/>
    <property type="match status" value="1"/>
</dbReference>
<dbReference type="InterPro" id="IPR050188">
    <property type="entry name" value="RluA_PseudoU_synthase"/>
</dbReference>
<evidence type="ECO:0000259" key="3">
    <source>
        <dbReference type="Pfam" id="PF00849"/>
    </source>
</evidence>
<dbReference type="CDD" id="cd02869">
    <property type="entry name" value="PseudoU_synth_RluA_like"/>
    <property type="match status" value="1"/>
</dbReference>
<comment type="similarity">
    <text evidence="1">Belongs to the pseudouridine synthase RluA family.</text>
</comment>
<gene>
    <name evidence="4" type="primary">rluD</name>
    <name evidence="4" type="ORF">SPIRO4BDMA_40212</name>
</gene>
<dbReference type="GO" id="GO:0009982">
    <property type="term" value="F:pseudouridine synthase activity"/>
    <property type="evidence" value="ECO:0007669"/>
    <property type="project" value="InterPro"/>
</dbReference>
<dbReference type="Pfam" id="PF00849">
    <property type="entry name" value="PseudoU_synth_2"/>
    <property type="match status" value="1"/>
</dbReference>
<dbReference type="EC" id="5.4.99.-" evidence="4"/>
<protein>
    <submittedName>
        <fullName evidence="4">Pseudouridine synthase</fullName>
        <ecNumber evidence="4">5.4.99.-</ecNumber>
    </submittedName>
</protein>
<dbReference type="SUPFAM" id="SSF55120">
    <property type="entry name" value="Pseudouridine synthase"/>
    <property type="match status" value="1"/>
</dbReference>
<dbReference type="GO" id="GO:0000455">
    <property type="term" value="P:enzyme-directed rRNA pseudouridine synthesis"/>
    <property type="evidence" value="ECO:0007669"/>
    <property type="project" value="TreeGrafter"/>
</dbReference>
<dbReference type="Gene3D" id="3.30.2350.10">
    <property type="entry name" value="Pseudouridine synthase"/>
    <property type="match status" value="1"/>
</dbReference>
<dbReference type="AlphaFoldDB" id="A0A3P3XP13"/>
<evidence type="ECO:0000256" key="2">
    <source>
        <dbReference type="ARBA" id="ARBA00023235"/>
    </source>
</evidence>
<dbReference type="GO" id="GO:0140098">
    <property type="term" value="F:catalytic activity, acting on RNA"/>
    <property type="evidence" value="ECO:0007669"/>
    <property type="project" value="UniProtKB-ARBA"/>
</dbReference>
<dbReference type="PROSITE" id="PS01129">
    <property type="entry name" value="PSI_RLU"/>
    <property type="match status" value="1"/>
</dbReference>
<evidence type="ECO:0000256" key="1">
    <source>
        <dbReference type="ARBA" id="ARBA00010876"/>
    </source>
</evidence>
<dbReference type="GO" id="GO:0003723">
    <property type="term" value="F:RNA binding"/>
    <property type="evidence" value="ECO:0007669"/>
    <property type="project" value="InterPro"/>
</dbReference>
<dbReference type="InterPro" id="IPR006145">
    <property type="entry name" value="PsdUridine_synth_RsuA/RluA"/>
</dbReference>
<proteinExistence type="inferred from homology"/>
<dbReference type="InterPro" id="IPR006224">
    <property type="entry name" value="PsdUridine_synth_RluA-like_CS"/>
</dbReference>
<keyword evidence="2 4" id="KW-0413">Isomerase</keyword>
<dbReference type="InterPro" id="IPR020103">
    <property type="entry name" value="PsdUridine_synth_cat_dom_sf"/>
</dbReference>
<reference evidence="4" key="1">
    <citation type="submission" date="2017-02" db="EMBL/GenBank/DDBJ databases">
        <authorList>
            <person name="Regsiter A."/>
            <person name="William W."/>
        </authorList>
    </citation>
    <scope>NUCLEOTIDE SEQUENCE</scope>
    <source>
        <strain evidence="4">BdmA 4</strain>
    </source>
</reference>
<dbReference type="EMBL" id="FWDO01000004">
    <property type="protein sequence ID" value="SLM17643.1"/>
    <property type="molecule type" value="Genomic_DNA"/>
</dbReference>
<name>A0A3P3XP13_9SPIR</name>